<feature type="domain" description="RING-type" evidence="5">
    <location>
        <begin position="160"/>
        <end position="199"/>
    </location>
</feature>
<dbReference type="Gene3D" id="3.30.40.10">
    <property type="entry name" value="Zinc/RING finger domain, C3HC4 (zinc finger)"/>
    <property type="match status" value="1"/>
</dbReference>
<dbReference type="InterPro" id="IPR001841">
    <property type="entry name" value="Znf_RING"/>
</dbReference>
<dbReference type="Proteomes" id="UP001189429">
    <property type="component" value="Unassembled WGS sequence"/>
</dbReference>
<keyword evidence="3" id="KW-0862">Zinc</keyword>
<dbReference type="EMBL" id="CAUYUJ010001281">
    <property type="protein sequence ID" value="CAK0795191.1"/>
    <property type="molecule type" value="Genomic_DNA"/>
</dbReference>
<comment type="caution">
    <text evidence="6">The sequence shown here is derived from an EMBL/GenBank/DDBJ whole genome shotgun (WGS) entry which is preliminary data.</text>
</comment>
<reference evidence="6" key="1">
    <citation type="submission" date="2023-10" db="EMBL/GenBank/DDBJ databases">
        <authorList>
            <person name="Chen Y."/>
            <person name="Shah S."/>
            <person name="Dougan E. K."/>
            <person name="Thang M."/>
            <person name="Chan C."/>
        </authorList>
    </citation>
    <scope>NUCLEOTIDE SEQUENCE [LARGE SCALE GENOMIC DNA]</scope>
</reference>
<sequence>MYPAMPRPVGLQVGGSSGSGAGGPGGVLPYAVGALAMTASGHEVVGVRRSTSTHMTNFELDRLFATSASPRLAAALAGGNGHAAAHAAIQLRHRMAQRGRGSEGIVRNWDEQGEANVTTVPYNLPTYTEQQKKRRADAALSALPVETMAAGPAAEEAPTCSICYEELRGGEAIRRLPCAHMFHSHCIAKWLHVKLTCPL</sequence>
<dbReference type="PANTHER" id="PTHR45931:SF3">
    <property type="entry name" value="RING ZINC FINGER-CONTAINING PROTEIN"/>
    <property type="match status" value="1"/>
</dbReference>
<evidence type="ECO:0000313" key="6">
    <source>
        <dbReference type="EMBL" id="CAK0795191.1"/>
    </source>
</evidence>
<evidence type="ECO:0000256" key="3">
    <source>
        <dbReference type="ARBA" id="ARBA00022833"/>
    </source>
</evidence>
<accession>A0ABN9PQ03</accession>
<keyword evidence="7" id="KW-1185">Reference proteome</keyword>
<dbReference type="InterPro" id="IPR013083">
    <property type="entry name" value="Znf_RING/FYVE/PHD"/>
</dbReference>
<dbReference type="SUPFAM" id="SSF57850">
    <property type="entry name" value="RING/U-box"/>
    <property type="match status" value="1"/>
</dbReference>
<dbReference type="PROSITE" id="PS50089">
    <property type="entry name" value="ZF_RING_2"/>
    <property type="match status" value="1"/>
</dbReference>
<dbReference type="CDD" id="cd16454">
    <property type="entry name" value="RING-H2_PA-TM-RING"/>
    <property type="match status" value="1"/>
</dbReference>
<protein>
    <recommendedName>
        <fullName evidence="5">RING-type domain-containing protein</fullName>
    </recommendedName>
</protein>
<evidence type="ECO:0000259" key="5">
    <source>
        <dbReference type="PROSITE" id="PS50089"/>
    </source>
</evidence>
<keyword evidence="1" id="KW-0479">Metal-binding</keyword>
<evidence type="ECO:0000256" key="1">
    <source>
        <dbReference type="ARBA" id="ARBA00022723"/>
    </source>
</evidence>
<evidence type="ECO:0000313" key="7">
    <source>
        <dbReference type="Proteomes" id="UP001189429"/>
    </source>
</evidence>
<name>A0ABN9PQ03_9DINO</name>
<gene>
    <name evidence="6" type="ORF">PCOR1329_LOCUS4921</name>
</gene>
<dbReference type="PANTHER" id="PTHR45931">
    <property type="entry name" value="SI:CH211-59O9.10"/>
    <property type="match status" value="1"/>
</dbReference>
<organism evidence="6 7">
    <name type="scientific">Prorocentrum cordatum</name>
    <dbReference type="NCBI Taxonomy" id="2364126"/>
    <lineage>
        <taxon>Eukaryota</taxon>
        <taxon>Sar</taxon>
        <taxon>Alveolata</taxon>
        <taxon>Dinophyceae</taxon>
        <taxon>Prorocentrales</taxon>
        <taxon>Prorocentraceae</taxon>
        <taxon>Prorocentrum</taxon>
    </lineage>
</organism>
<evidence type="ECO:0000256" key="4">
    <source>
        <dbReference type="PROSITE-ProRule" id="PRU00175"/>
    </source>
</evidence>
<feature type="non-terminal residue" evidence="6">
    <location>
        <position position="199"/>
    </location>
</feature>
<dbReference type="Pfam" id="PF13639">
    <property type="entry name" value="zf-RING_2"/>
    <property type="match status" value="1"/>
</dbReference>
<evidence type="ECO:0000256" key="2">
    <source>
        <dbReference type="ARBA" id="ARBA00022771"/>
    </source>
</evidence>
<dbReference type="InterPro" id="IPR051834">
    <property type="entry name" value="RING_finger_E3_ligase"/>
</dbReference>
<keyword evidence="2 4" id="KW-0863">Zinc-finger</keyword>
<proteinExistence type="predicted"/>